<protein>
    <submittedName>
        <fullName evidence="1">Uncharacterized protein</fullName>
    </submittedName>
</protein>
<evidence type="ECO:0000313" key="1">
    <source>
        <dbReference type="EMBL" id="ALI29248.1"/>
    </source>
</evidence>
<sequence>MAKLVGGNEVGEADVPVVAIVAEKSLLGGHIGVPAGICDQWDLSGPSKAISDALRWEMAHGRVRRVAALRAAAADRSVA</sequence>
<name>A0A0N9XMC4_MYCFO</name>
<dbReference type="EMBL" id="CP011269">
    <property type="protein sequence ID" value="ALI29248.1"/>
    <property type="molecule type" value="Genomic_DNA"/>
</dbReference>
<reference evidence="1 2" key="1">
    <citation type="journal article" date="2015" name="MBio">
        <title>Enzymatic Degradation of Phenazines Can Generate Energy and Protect Sensitive Organisms from Toxicity.</title>
        <authorList>
            <person name="Costa K.C."/>
            <person name="Bergkessel M."/>
            <person name="Saunders S."/>
            <person name="Korlach J."/>
            <person name="Newman D.K."/>
        </authorList>
    </citation>
    <scope>NUCLEOTIDE SEQUENCE [LARGE SCALE GENOMIC DNA]</scope>
    <source>
        <strain evidence="1 2">CT6</strain>
    </source>
</reference>
<keyword evidence="2" id="KW-1185">Reference proteome</keyword>
<dbReference type="KEGG" id="mft:XA26_54560"/>
<dbReference type="PATRIC" id="fig|1766.6.peg.5428"/>
<gene>
    <name evidence="1" type="ORF">XA26_54560</name>
</gene>
<proteinExistence type="predicted"/>
<dbReference type="Proteomes" id="UP000057134">
    <property type="component" value="Chromosome"/>
</dbReference>
<dbReference type="AlphaFoldDB" id="A0A0N9XMC4"/>
<organism evidence="1 2">
    <name type="scientific">Mycolicibacterium fortuitum</name>
    <name type="common">Mycobacterium fortuitum</name>
    <dbReference type="NCBI Taxonomy" id="1766"/>
    <lineage>
        <taxon>Bacteria</taxon>
        <taxon>Bacillati</taxon>
        <taxon>Actinomycetota</taxon>
        <taxon>Actinomycetes</taxon>
        <taxon>Mycobacteriales</taxon>
        <taxon>Mycobacteriaceae</taxon>
        <taxon>Mycolicibacterium</taxon>
    </lineage>
</organism>
<evidence type="ECO:0000313" key="2">
    <source>
        <dbReference type="Proteomes" id="UP000057134"/>
    </source>
</evidence>
<accession>A0A0N9XMC4</accession>